<accession>A0A8I5Y616</accession>
<dbReference type="Ensembl" id="ENSRNOT00000108355.2">
    <property type="protein sequence ID" value="ENSRNOP00000077214.1"/>
    <property type="gene ID" value="ENSRNOG00000068425.2"/>
</dbReference>
<name>A0A8I5Y616_RAT</name>
<organism evidence="1 2">
    <name type="scientific">Rattus norvegicus</name>
    <name type="common">Rat</name>
    <dbReference type="NCBI Taxonomy" id="10116"/>
    <lineage>
        <taxon>Eukaryota</taxon>
        <taxon>Metazoa</taxon>
        <taxon>Chordata</taxon>
        <taxon>Craniata</taxon>
        <taxon>Vertebrata</taxon>
        <taxon>Euteleostomi</taxon>
        <taxon>Mammalia</taxon>
        <taxon>Eutheria</taxon>
        <taxon>Euarchontoglires</taxon>
        <taxon>Glires</taxon>
        <taxon>Rodentia</taxon>
        <taxon>Myomorpha</taxon>
        <taxon>Muroidea</taxon>
        <taxon>Muridae</taxon>
        <taxon>Murinae</taxon>
        <taxon>Rattus</taxon>
    </lineage>
</organism>
<evidence type="ECO:0000313" key="1">
    <source>
        <dbReference type="Ensembl" id="ENSRNOP00000077214.1"/>
    </source>
</evidence>
<dbReference type="AlphaFoldDB" id="A0A8I5Y616"/>
<reference evidence="1" key="1">
    <citation type="submission" date="2024-01" db="EMBL/GenBank/DDBJ databases">
        <title>GRCr8: a new rat reference genome assembly contstructed from accurate long reads and long range scaffolding.</title>
        <authorList>
            <person name="Doris P.A."/>
            <person name="Kalbfleisch T."/>
            <person name="Li K."/>
            <person name="Howe K."/>
            <person name="Wood J."/>
        </authorList>
    </citation>
    <scope>NUCLEOTIDE SEQUENCE [LARGE SCALE GENOMIC DNA]</scope>
    <source>
        <strain evidence="1">Brown Norway</strain>
    </source>
</reference>
<evidence type="ECO:0000313" key="3">
    <source>
        <dbReference type="RGD" id="1592780"/>
    </source>
</evidence>
<protein>
    <submittedName>
        <fullName evidence="1">Zinc finger protein 551</fullName>
    </submittedName>
</protein>
<dbReference type="GeneTree" id="ENSGT00940000154693"/>
<dbReference type="Proteomes" id="UP000002494">
    <property type="component" value="Chromosome 1"/>
</dbReference>
<reference evidence="1" key="3">
    <citation type="submission" date="2025-09" db="UniProtKB">
        <authorList>
            <consortium name="Ensembl"/>
        </authorList>
    </citation>
    <scope>IDENTIFICATION</scope>
    <source>
        <strain evidence="1">Brown Norway</strain>
    </source>
</reference>
<dbReference type="RGD" id="1592780">
    <property type="gene designation" value="Zfp551"/>
</dbReference>
<reference evidence="1" key="2">
    <citation type="submission" date="2025-08" db="UniProtKB">
        <authorList>
            <consortium name="Ensembl"/>
        </authorList>
    </citation>
    <scope>IDENTIFICATION</scope>
    <source>
        <strain evidence="1">Brown Norway</strain>
    </source>
</reference>
<keyword evidence="2" id="KW-1185">Reference proteome</keyword>
<gene>
    <name evidence="1 3" type="primary">Zfp551</name>
</gene>
<dbReference type="OrthoDB" id="4748970at2759"/>
<dbReference type="AGR" id="RGD:1592780"/>
<sequence length="78" mass="8667">MAESQELFCSKEARLRPSDSAQVPRALPMEETSVTWSLLPLQNPMAVATHRNLVQVPLISEPVMEVGLVPALEWGVKR</sequence>
<proteinExistence type="predicted"/>
<evidence type="ECO:0000313" key="2">
    <source>
        <dbReference type="Proteomes" id="UP000002494"/>
    </source>
</evidence>